<dbReference type="Proteomes" id="UP000184267">
    <property type="component" value="Unassembled WGS sequence"/>
</dbReference>
<keyword evidence="1" id="KW-0812">Transmembrane</keyword>
<keyword evidence="1" id="KW-0472">Membrane</keyword>
<keyword evidence="1" id="KW-1133">Transmembrane helix</keyword>
<comment type="caution">
    <text evidence="2">The sequence shown here is derived from an EMBL/GenBank/DDBJ whole genome shotgun (WGS) entry which is preliminary data.</text>
</comment>
<proteinExistence type="predicted"/>
<feature type="transmembrane region" description="Helical" evidence="1">
    <location>
        <begin position="41"/>
        <end position="62"/>
    </location>
</feature>
<protein>
    <submittedName>
        <fullName evidence="2">Uncharacterized protein</fullName>
    </submittedName>
</protein>
<evidence type="ECO:0000256" key="1">
    <source>
        <dbReference type="SAM" id="Phobius"/>
    </source>
</evidence>
<organism evidence="2 3">
    <name type="scientific">Trametes pubescens</name>
    <name type="common">White-rot fungus</name>
    <dbReference type="NCBI Taxonomy" id="154538"/>
    <lineage>
        <taxon>Eukaryota</taxon>
        <taxon>Fungi</taxon>
        <taxon>Dikarya</taxon>
        <taxon>Basidiomycota</taxon>
        <taxon>Agaricomycotina</taxon>
        <taxon>Agaricomycetes</taxon>
        <taxon>Polyporales</taxon>
        <taxon>Polyporaceae</taxon>
        <taxon>Trametes</taxon>
    </lineage>
</organism>
<keyword evidence="3" id="KW-1185">Reference proteome</keyword>
<dbReference type="OrthoDB" id="2673128at2759"/>
<evidence type="ECO:0000313" key="3">
    <source>
        <dbReference type="Proteomes" id="UP000184267"/>
    </source>
</evidence>
<dbReference type="STRING" id="154538.A0A1M2VH30"/>
<dbReference type="EMBL" id="MNAD01001244">
    <property type="protein sequence ID" value="OJT06892.1"/>
    <property type="molecule type" value="Genomic_DNA"/>
</dbReference>
<feature type="transmembrane region" description="Helical" evidence="1">
    <location>
        <begin position="17"/>
        <end position="35"/>
    </location>
</feature>
<dbReference type="AlphaFoldDB" id="A0A1M2VH30"/>
<sequence length="135" mass="15599">MSLPPGLRYTLRQLPNILIPPAIIYASAYIARGYFQLSPPTWLLVLLTLFSWPIAFTARVQYHDYANLLRARTLGAVCPRAIPHKWPGSIDLLKTIFAMDNVRYLGHSLFEWREEYGNIFNFRVMFEDRLANALA</sequence>
<name>A0A1M2VH30_TRAPU</name>
<evidence type="ECO:0000313" key="2">
    <source>
        <dbReference type="EMBL" id="OJT06892.1"/>
    </source>
</evidence>
<accession>A0A1M2VH30</accession>
<reference evidence="2 3" key="1">
    <citation type="submission" date="2016-10" db="EMBL/GenBank/DDBJ databases">
        <title>Genome sequence of the basidiomycete white-rot fungus Trametes pubescens.</title>
        <authorList>
            <person name="Makela M.R."/>
            <person name="Granchi Z."/>
            <person name="Peng M."/>
            <person name="De Vries R.P."/>
            <person name="Grigoriev I."/>
            <person name="Riley R."/>
            <person name="Hilden K."/>
        </authorList>
    </citation>
    <scope>NUCLEOTIDE SEQUENCE [LARGE SCALE GENOMIC DNA]</scope>
    <source>
        <strain evidence="2 3">FBCC735</strain>
    </source>
</reference>
<gene>
    <name evidence="2" type="ORF">TRAPUB_2261</name>
</gene>